<dbReference type="SUPFAM" id="SSF54534">
    <property type="entry name" value="FKBP-like"/>
    <property type="match status" value="1"/>
</dbReference>
<keyword evidence="4 6" id="KW-0697">Rotamase</keyword>
<dbReference type="Proteomes" id="UP000269154">
    <property type="component" value="Unassembled WGS sequence"/>
</dbReference>
<dbReference type="PANTHER" id="PTHR47245:SF1">
    <property type="entry name" value="FOLDASE PROTEIN PRSA"/>
    <property type="match status" value="1"/>
</dbReference>
<keyword evidence="5 6" id="KW-0413">Isomerase</keyword>
<protein>
    <recommendedName>
        <fullName evidence="2">peptidylprolyl isomerase</fullName>
        <ecNumber evidence="2">5.2.1.8</ecNumber>
    </recommendedName>
</protein>
<dbReference type="InterPro" id="IPR027304">
    <property type="entry name" value="Trigger_fact/SurA_dom_sf"/>
</dbReference>
<evidence type="ECO:0000256" key="5">
    <source>
        <dbReference type="ARBA" id="ARBA00023235"/>
    </source>
</evidence>
<dbReference type="EC" id="5.2.1.8" evidence="2"/>
<dbReference type="InterPro" id="IPR050245">
    <property type="entry name" value="PrsA_foldase"/>
</dbReference>
<keyword evidence="3" id="KW-0732">Signal</keyword>
<comment type="caution">
    <text evidence="8">The sequence shown here is derived from an EMBL/GenBank/DDBJ whole genome shotgun (WGS) entry which is preliminary data.</text>
</comment>
<evidence type="ECO:0000256" key="3">
    <source>
        <dbReference type="ARBA" id="ARBA00022729"/>
    </source>
</evidence>
<dbReference type="OrthoDB" id="453765at2"/>
<dbReference type="InterPro" id="IPR000297">
    <property type="entry name" value="PPIase_PpiC"/>
</dbReference>
<evidence type="ECO:0000256" key="2">
    <source>
        <dbReference type="ARBA" id="ARBA00013194"/>
    </source>
</evidence>
<proteinExistence type="predicted"/>
<gene>
    <name evidence="8" type="ORF">D5R40_21030</name>
</gene>
<sequence length="254" mass="29428">MESKPLLTIGEEQLSWGQGLRYLQASGKLQSFVTEIVRQYVIEKELQSREDINVNPAVIQQAMIDFRLQRKLEDQKKFQEWLQQNRINYNALESQIENSFKLKQLKDSVTVEKIETYFNERKAGLDYVILSRIVVGDKELADALRRKIVEEGSRFEDLAKEYSVTNDKNFNGIMGAVSLSSLPEDLRNSVNTANPGEILGPFQTNKFWSLFRLEQLQGASLDNPEIRKKLDGELFERWISEKLQDNKITLHVND</sequence>
<evidence type="ECO:0000313" key="8">
    <source>
        <dbReference type="EMBL" id="RQH34447.1"/>
    </source>
</evidence>
<dbReference type="AlphaFoldDB" id="A0A3N6P6S4"/>
<dbReference type="InterPro" id="IPR046357">
    <property type="entry name" value="PPIase_dom_sf"/>
</dbReference>
<evidence type="ECO:0000313" key="9">
    <source>
        <dbReference type="Proteomes" id="UP000269154"/>
    </source>
</evidence>
<feature type="domain" description="PpiC" evidence="7">
    <location>
        <begin position="125"/>
        <end position="215"/>
    </location>
</feature>
<keyword evidence="9" id="KW-1185">Reference proteome</keyword>
<dbReference type="SUPFAM" id="SSF109998">
    <property type="entry name" value="Triger factor/SurA peptide-binding domain-like"/>
    <property type="match status" value="1"/>
</dbReference>
<dbReference type="GO" id="GO:0003755">
    <property type="term" value="F:peptidyl-prolyl cis-trans isomerase activity"/>
    <property type="evidence" value="ECO:0007669"/>
    <property type="project" value="UniProtKB-KW"/>
</dbReference>
<accession>A0A3N6P6S4</accession>
<dbReference type="EMBL" id="RCBY01000137">
    <property type="protein sequence ID" value="RQH34447.1"/>
    <property type="molecule type" value="Genomic_DNA"/>
</dbReference>
<evidence type="ECO:0000256" key="1">
    <source>
        <dbReference type="ARBA" id="ARBA00000971"/>
    </source>
</evidence>
<dbReference type="Gene3D" id="3.10.50.40">
    <property type="match status" value="1"/>
</dbReference>
<dbReference type="PANTHER" id="PTHR47245">
    <property type="entry name" value="PEPTIDYLPROLYL ISOMERASE"/>
    <property type="match status" value="1"/>
</dbReference>
<dbReference type="Pfam" id="PF00639">
    <property type="entry name" value="Rotamase"/>
    <property type="match status" value="1"/>
</dbReference>
<evidence type="ECO:0000256" key="6">
    <source>
        <dbReference type="PROSITE-ProRule" id="PRU00278"/>
    </source>
</evidence>
<evidence type="ECO:0000256" key="4">
    <source>
        <dbReference type="ARBA" id="ARBA00023110"/>
    </source>
</evidence>
<name>A0A3N6P6S4_9CYAN</name>
<dbReference type="PROSITE" id="PS50198">
    <property type="entry name" value="PPIC_PPIASE_2"/>
    <property type="match status" value="1"/>
</dbReference>
<organism evidence="8 9">
    <name type="scientific">Okeania hirsuta</name>
    <dbReference type="NCBI Taxonomy" id="1458930"/>
    <lineage>
        <taxon>Bacteria</taxon>
        <taxon>Bacillati</taxon>
        <taxon>Cyanobacteriota</taxon>
        <taxon>Cyanophyceae</taxon>
        <taxon>Oscillatoriophycideae</taxon>
        <taxon>Oscillatoriales</taxon>
        <taxon>Microcoleaceae</taxon>
        <taxon>Okeania</taxon>
    </lineage>
</organism>
<reference evidence="8 9" key="1">
    <citation type="journal article" date="2018" name="ACS Chem. Biol.">
        <title>Ketoreductase domain dysfunction expands chemodiversity: malyngamide biosynthesis in the cyanobacterium Okeania hirsuta.</title>
        <authorList>
            <person name="Moss N.A."/>
            <person name="Leao T."/>
            <person name="Rankin M."/>
            <person name="McCullough T.M."/>
            <person name="Qu P."/>
            <person name="Korobeynikov A."/>
            <person name="Smith J.L."/>
            <person name="Gerwick L."/>
            <person name="Gerwick W.H."/>
        </authorList>
    </citation>
    <scope>NUCLEOTIDE SEQUENCE [LARGE SCALE GENOMIC DNA]</scope>
    <source>
        <strain evidence="8 9">PAB10Feb10-1</strain>
    </source>
</reference>
<comment type="catalytic activity">
    <reaction evidence="1">
        <text>[protein]-peptidylproline (omega=180) = [protein]-peptidylproline (omega=0)</text>
        <dbReference type="Rhea" id="RHEA:16237"/>
        <dbReference type="Rhea" id="RHEA-COMP:10747"/>
        <dbReference type="Rhea" id="RHEA-COMP:10748"/>
        <dbReference type="ChEBI" id="CHEBI:83833"/>
        <dbReference type="ChEBI" id="CHEBI:83834"/>
        <dbReference type="EC" id="5.2.1.8"/>
    </reaction>
</comment>
<evidence type="ECO:0000259" key="7">
    <source>
        <dbReference type="PROSITE" id="PS50198"/>
    </source>
</evidence>
<dbReference type="RefSeq" id="WP_124145153.1">
    <property type="nucleotide sequence ID" value="NZ_CAWOKI010000070.1"/>
</dbReference>